<gene>
    <name evidence="4" type="ORF">B0I35DRAFT_358928</name>
</gene>
<feature type="domain" description="Rhamnogalacturonase A/B/Epimerase-like pectate lyase" evidence="3">
    <location>
        <begin position="598"/>
        <end position="717"/>
    </location>
</feature>
<feature type="chain" id="PRO_5035461162" evidence="2">
    <location>
        <begin position="25"/>
        <end position="1402"/>
    </location>
</feature>
<evidence type="ECO:0000259" key="3">
    <source>
        <dbReference type="Pfam" id="PF12708"/>
    </source>
</evidence>
<dbReference type="Proteomes" id="UP000813444">
    <property type="component" value="Unassembled WGS sequence"/>
</dbReference>
<dbReference type="InterPro" id="IPR011050">
    <property type="entry name" value="Pectin_lyase_fold/virulence"/>
</dbReference>
<feature type="signal peptide" evidence="2">
    <location>
        <begin position="1"/>
        <end position="24"/>
    </location>
</feature>
<keyword evidence="2" id="KW-0732">Signal</keyword>
<dbReference type="InterPro" id="IPR024535">
    <property type="entry name" value="RHGA/B-epi-like_pectate_lyase"/>
</dbReference>
<keyword evidence="5" id="KW-1185">Reference proteome</keyword>
<feature type="domain" description="Rhamnogalacturonase A/B/Epimerase-like pectate lyase" evidence="3">
    <location>
        <begin position="244"/>
        <end position="471"/>
    </location>
</feature>
<dbReference type="Gene3D" id="2.160.20.10">
    <property type="entry name" value="Single-stranded right-handed beta-helix, Pectin lyase-like"/>
    <property type="match status" value="2"/>
</dbReference>
<dbReference type="InterPro" id="IPR039279">
    <property type="entry name" value="QRT3-like"/>
</dbReference>
<evidence type="ECO:0000256" key="1">
    <source>
        <dbReference type="SAM" id="MobiDB-lite"/>
    </source>
</evidence>
<dbReference type="PANTHER" id="PTHR33928:SF2">
    <property type="entry name" value="PECTATE LYASE SUPERFAMILY PROTEIN DOMAIN-CONTAINING PROTEIN-RELATED"/>
    <property type="match status" value="1"/>
</dbReference>
<proteinExistence type="predicted"/>
<evidence type="ECO:0000256" key="2">
    <source>
        <dbReference type="SAM" id="SignalP"/>
    </source>
</evidence>
<protein>
    <submittedName>
        <fullName evidence="4">Exo-1,3-beta-D-glucanase</fullName>
    </submittedName>
</protein>
<dbReference type="GO" id="GO:0004650">
    <property type="term" value="F:polygalacturonase activity"/>
    <property type="evidence" value="ECO:0007669"/>
    <property type="project" value="InterPro"/>
</dbReference>
<name>A0A8K0SJ54_9HYPO</name>
<dbReference type="CDD" id="cd23668">
    <property type="entry name" value="GH55_beta13glucanase-like"/>
    <property type="match status" value="1"/>
</dbReference>
<sequence>MLLKSSCIWLIAVALGASCTQLSGFPPSATDAGRADVPKLIDDFVAEYRASNPWLSGAELERVLDTAERARAVLTGAEPDKAKRSPAPPSPELPFVPLHRRRLANNATISEARALVHKAQKEADAQNRERFDNPRTNVYWSSLSPEVALRRRAEDATKFAVNETIAIAAAIVAEADHARASREEYPPLPDDILQLKQKMFTMGPDSNAETNIHKRAGSSFWMENISHTGKVPFGGPENDGYKVFRNVKDYGAVGDGKTDDTEAINRAMSEQNRCGGSAECGASTVKPAIVYFPSGTYLISTPITSYYNTQMIGNANARPIIKAARSFVGLGVISVDEYTGGNGGAEQWYINQQNNFLRQLRNFIVDVREAEMDNIAGVHWQVAQATSIQSVTFYQNGAADKHHMGIFAENGSGGFMSDLIFIDGHIGIQCGNQQFTSINMIFSGCRTAIDMLWDWGWTWKGLLIGSTEYGIKMKNQYLGGSIMLMDTTIIGPKTGIYVDSPVGGTESEKFTITMDNVNIINVGTTIEHKTAGVSLAGGTRLIQSWVVGKVYDEKSPRGRYQSEPLSPHHPTSGPLMASAGNYYWRGKPQYADYDVGQFINAKDFSALGNGVTDDFFQLQLAVALSAATNRPLYIPFGSYIVQSTLTIPVGAVIVGECWAQIVANGGFFGDEGSPQALVRVGQPGQKGKIEIQDLMFTTKGPTPGAVLMEWNVAQSSQGSVAMWDSHFRIGGAKGTGLTAQDCPKLTGQVNPKCIAGSMLLHMTPSSSGYLENVWAWVADHDFDSGKQQTQIDIYVARGILIQSQGGPVWLYGTASEHCIMYQYLLHGAKNVFMGNIQTESPYFFPKPLAPAPFANQVGYYPGDPDFKECPDSEPNCKAAWGLMIMGSTDIRIHGAGLYNWFDDYTQGCLATQSCQKRVVKIEASGQIWLYNLYTIGTTEMLNHKGSEAILSKANINANEHPYTAIINAWLMASSGEGSLSDVEPEDDDMELVFDEYISGSPLPMCRGKYNTLDDIKNEKSRIPDHCIDKYLFDVQLNVLRQALGDYDNTVRNGYKEKFDIYRRAIGQQLFEVMRQYMSGAQSSGNFRCSEKRSMICCRKCQTAYCTADPSLCDWSNDCKAGEKKDFTVDCPRGIWSPGSKPSTEPTPRETTYTLINEEGFYKDMIERGILKEMITWGDRLAYIGNGCQYAGEEVNDCIRKTGIYWHNFPNMDLSKFPDPAETVRKSYDNTKRLYDQAVLAGELAYWQPYVASYTDLLDTVSLPAMLMAESVKSMRDIAAKAEQMQEEERKFNIVMFVSSLLMLIPGAGQAVGAIGGGAIRAALMMIGEAGNVALAIYELVEDPSSALFTIMGFFLGGGVSRQPFREAAAVRRTMANRDIDSLPPRIKTDVGRINEIRNVCMR</sequence>
<accession>A0A8K0SJ54</accession>
<evidence type="ECO:0000313" key="4">
    <source>
        <dbReference type="EMBL" id="KAH7309537.1"/>
    </source>
</evidence>
<dbReference type="EMBL" id="JAGPNK010000013">
    <property type="protein sequence ID" value="KAH7309537.1"/>
    <property type="molecule type" value="Genomic_DNA"/>
</dbReference>
<dbReference type="PROSITE" id="PS51257">
    <property type="entry name" value="PROKAR_LIPOPROTEIN"/>
    <property type="match status" value="1"/>
</dbReference>
<dbReference type="SUPFAM" id="SSF51126">
    <property type="entry name" value="Pectin lyase-like"/>
    <property type="match status" value="2"/>
</dbReference>
<dbReference type="InterPro" id="IPR012334">
    <property type="entry name" value="Pectin_lyas_fold"/>
</dbReference>
<evidence type="ECO:0000313" key="5">
    <source>
        <dbReference type="Proteomes" id="UP000813444"/>
    </source>
</evidence>
<comment type="caution">
    <text evidence="4">The sequence shown here is derived from an EMBL/GenBank/DDBJ whole genome shotgun (WGS) entry which is preliminary data.</text>
</comment>
<reference evidence="4" key="1">
    <citation type="journal article" date="2021" name="Nat. Commun.">
        <title>Genetic determinants of endophytism in the Arabidopsis root mycobiome.</title>
        <authorList>
            <person name="Mesny F."/>
            <person name="Miyauchi S."/>
            <person name="Thiergart T."/>
            <person name="Pickel B."/>
            <person name="Atanasova L."/>
            <person name="Karlsson M."/>
            <person name="Huettel B."/>
            <person name="Barry K.W."/>
            <person name="Haridas S."/>
            <person name="Chen C."/>
            <person name="Bauer D."/>
            <person name="Andreopoulos W."/>
            <person name="Pangilinan J."/>
            <person name="LaButti K."/>
            <person name="Riley R."/>
            <person name="Lipzen A."/>
            <person name="Clum A."/>
            <person name="Drula E."/>
            <person name="Henrissat B."/>
            <person name="Kohler A."/>
            <person name="Grigoriev I.V."/>
            <person name="Martin F.M."/>
            <person name="Hacquard S."/>
        </authorList>
    </citation>
    <scope>NUCLEOTIDE SEQUENCE</scope>
    <source>
        <strain evidence="4">MPI-CAGE-CH-0235</strain>
    </source>
</reference>
<dbReference type="PANTHER" id="PTHR33928">
    <property type="entry name" value="POLYGALACTURONASE QRT3"/>
    <property type="match status" value="1"/>
</dbReference>
<organism evidence="4 5">
    <name type="scientific">Stachybotrys elegans</name>
    <dbReference type="NCBI Taxonomy" id="80388"/>
    <lineage>
        <taxon>Eukaryota</taxon>
        <taxon>Fungi</taxon>
        <taxon>Dikarya</taxon>
        <taxon>Ascomycota</taxon>
        <taxon>Pezizomycotina</taxon>
        <taxon>Sordariomycetes</taxon>
        <taxon>Hypocreomycetidae</taxon>
        <taxon>Hypocreales</taxon>
        <taxon>Stachybotryaceae</taxon>
        <taxon>Stachybotrys</taxon>
    </lineage>
</organism>
<dbReference type="OrthoDB" id="1046782at2759"/>
<feature type="region of interest" description="Disordered" evidence="1">
    <location>
        <begin position="76"/>
        <end position="95"/>
    </location>
</feature>
<dbReference type="Pfam" id="PF12708">
    <property type="entry name" value="Pect-lyase_RHGA_epim"/>
    <property type="match status" value="2"/>
</dbReference>